<dbReference type="Proteomes" id="UP000825367">
    <property type="component" value="Chromosome"/>
</dbReference>
<evidence type="ECO:0000313" key="1">
    <source>
        <dbReference type="EMBL" id="QYL18665.1"/>
    </source>
</evidence>
<organism evidence="1 2">
    <name type="scientific">Mycolicibacterium pallens</name>
    <dbReference type="NCBI Taxonomy" id="370524"/>
    <lineage>
        <taxon>Bacteria</taxon>
        <taxon>Bacillati</taxon>
        <taxon>Actinomycetota</taxon>
        <taxon>Actinomycetes</taxon>
        <taxon>Mycobacteriales</taxon>
        <taxon>Mycobacteriaceae</taxon>
        <taxon>Mycolicibacterium</taxon>
    </lineage>
</organism>
<sequence>MSDVLDVLRASGRYSQAKRNHHPDHPAVVSAHRELITARLMAHLGEIITGAPTLTTEQVERVSALLRESGDR</sequence>
<accession>A0ABX8VS23</accession>
<gene>
    <name evidence="1" type="ORF">K0O64_09320</name>
</gene>
<dbReference type="RefSeq" id="WP_125477415.1">
    <property type="nucleotide sequence ID" value="NZ_BAAAVX010000085.1"/>
</dbReference>
<protein>
    <submittedName>
        <fullName evidence="1">Uncharacterized protein</fullName>
    </submittedName>
</protein>
<keyword evidence="2" id="KW-1185">Reference proteome</keyword>
<name>A0ABX8VS23_9MYCO</name>
<evidence type="ECO:0000313" key="2">
    <source>
        <dbReference type="Proteomes" id="UP000825367"/>
    </source>
</evidence>
<dbReference type="EMBL" id="CP080333">
    <property type="protein sequence ID" value="QYL18665.1"/>
    <property type="molecule type" value="Genomic_DNA"/>
</dbReference>
<proteinExistence type="predicted"/>
<reference evidence="1 2" key="1">
    <citation type="submission" date="2021-07" db="EMBL/GenBank/DDBJ databases">
        <title>Whole genome sequencing of non-tuberculosis mycobacteria type-strains.</title>
        <authorList>
            <person name="Igarashi Y."/>
            <person name="Osugi A."/>
            <person name="Mitarai S."/>
        </authorList>
    </citation>
    <scope>NUCLEOTIDE SEQUENCE [LARGE SCALE GENOMIC DNA]</scope>
    <source>
        <strain evidence="1 2">JCM 16370</strain>
    </source>
</reference>